<gene>
    <name evidence="2" type="ORF">SAMN05192530_101768</name>
</gene>
<dbReference type="AlphaFoldDB" id="A0A1H0DGD4"/>
<reference evidence="2 3" key="1">
    <citation type="submission" date="2016-10" db="EMBL/GenBank/DDBJ databases">
        <authorList>
            <person name="de Groot N.N."/>
        </authorList>
    </citation>
    <scope>NUCLEOTIDE SEQUENCE [LARGE SCALE GENOMIC DNA]</scope>
    <source>
        <strain evidence="3">L7-484,KACC 16230,DSM 25025</strain>
    </source>
</reference>
<feature type="region of interest" description="Disordered" evidence="1">
    <location>
        <begin position="36"/>
        <end position="88"/>
    </location>
</feature>
<protein>
    <submittedName>
        <fullName evidence="2">Uncharacterized protein</fullName>
    </submittedName>
</protein>
<evidence type="ECO:0000313" key="3">
    <source>
        <dbReference type="Proteomes" id="UP000198793"/>
    </source>
</evidence>
<evidence type="ECO:0000256" key="1">
    <source>
        <dbReference type="SAM" id="MobiDB-lite"/>
    </source>
</evidence>
<dbReference type="EMBL" id="FNIT01000001">
    <property type="protein sequence ID" value="SDN69184.1"/>
    <property type="molecule type" value="Genomic_DNA"/>
</dbReference>
<dbReference type="Proteomes" id="UP000198793">
    <property type="component" value="Unassembled WGS sequence"/>
</dbReference>
<organism evidence="2 3">
    <name type="scientific">Aureimonas jatrophae</name>
    <dbReference type="NCBI Taxonomy" id="1166073"/>
    <lineage>
        <taxon>Bacteria</taxon>
        <taxon>Pseudomonadati</taxon>
        <taxon>Pseudomonadota</taxon>
        <taxon>Alphaproteobacteria</taxon>
        <taxon>Hyphomicrobiales</taxon>
        <taxon>Aurantimonadaceae</taxon>
        <taxon>Aureimonas</taxon>
    </lineage>
</organism>
<sequence length="88" mass="9564">MARSTTPRNAPFAIEDLPISSVLLLLFPLVRTGRFAGEDDDAAPAPGKAGSRRTPSVALPKRALSAETIPYRSVPRRQPLRMPDQLRG</sequence>
<dbReference type="STRING" id="1166073.SAMN05192530_101768"/>
<proteinExistence type="predicted"/>
<evidence type="ECO:0000313" key="2">
    <source>
        <dbReference type="EMBL" id="SDN69184.1"/>
    </source>
</evidence>
<dbReference type="RefSeq" id="WP_090668983.1">
    <property type="nucleotide sequence ID" value="NZ_FNIT01000001.1"/>
</dbReference>
<keyword evidence="3" id="KW-1185">Reference proteome</keyword>
<accession>A0A1H0DGD4</accession>
<name>A0A1H0DGD4_9HYPH</name>